<dbReference type="Pfam" id="PF07730">
    <property type="entry name" value="HisKA_3"/>
    <property type="match status" value="1"/>
</dbReference>
<dbReference type="InterPro" id="IPR050482">
    <property type="entry name" value="Sensor_HK_TwoCompSys"/>
</dbReference>
<dbReference type="Proteomes" id="UP001152755">
    <property type="component" value="Unassembled WGS sequence"/>
</dbReference>
<dbReference type="Gene3D" id="3.30.565.10">
    <property type="entry name" value="Histidine kinase-like ATPase, C-terminal domain"/>
    <property type="match status" value="1"/>
</dbReference>
<feature type="domain" description="Histidine kinase/HSP90-like ATPase" evidence="11">
    <location>
        <begin position="305"/>
        <end position="389"/>
    </location>
</feature>
<keyword evidence="10" id="KW-1133">Transmembrane helix</keyword>
<evidence type="ECO:0000256" key="2">
    <source>
        <dbReference type="ARBA" id="ARBA00012438"/>
    </source>
</evidence>
<keyword evidence="5" id="KW-0547">Nucleotide-binding</keyword>
<feature type="transmembrane region" description="Helical" evidence="10">
    <location>
        <begin position="15"/>
        <end position="36"/>
    </location>
</feature>
<keyword evidence="10" id="KW-0472">Membrane</keyword>
<dbReference type="EMBL" id="JANRHA010000003">
    <property type="protein sequence ID" value="MDG3014335.1"/>
    <property type="molecule type" value="Genomic_DNA"/>
</dbReference>
<dbReference type="GO" id="GO:0000155">
    <property type="term" value="F:phosphorelay sensor kinase activity"/>
    <property type="evidence" value="ECO:0007669"/>
    <property type="project" value="InterPro"/>
</dbReference>
<proteinExistence type="predicted"/>
<evidence type="ECO:0000256" key="5">
    <source>
        <dbReference type="ARBA" id="ARBA00022741"/>
    </source>
</evidence>
<evidence type="ECO:0000256" key="4">
    <source>
        <dbReference type="ARBA" id="ARBA00022679"/>
    </source>
</evidence>
<keyword evidence="7" id="KW-0067">ATP-binding</keyword>
<evidence type="ECO:0000259" key="11">
    <source>
        <dbReference type="Pfam" id="PF02518"/>
    </source>
</evidence>
<dbReference type="InterPro" id="IPR011712">
    <property type="entry name" value="Sig_transdc_His_kin_sub3_dim/P"/>
</dbReference>
<evidence type="ECO:0000256" key="8">
    <source>
        <dbReference type="ARBA" id="ARBA00023012"/>
    </source>
</evidence>
<keyword evidence="9" id="KW-0175">Coiled coil</keyword>
<dbReference type="Gene3D" id="1.20.5.1930">
    <property type="match status" value="1"/>
</dbReference>
<evidence type="ECO:0000256" key="10">
    <source>
        <dbReference type="SAM" id="Phobius"/>
    </source>
</evidence>
<protein>
    <recommendedName>
        <fullName evidence="2">histidine kinase</fullName>
        <ecNumber evidence="2">2.7.13.3</ecNumber>
    </recommendedName>
</protein>
<gene>
    <name evidence="13" type="ORF">NVS88_07165</name>
</gene>
<evidence type="ECO:0000256" key="7">
    <source>
        <dbReference type="ARBA" id="ARBA00022840"/>
    </source>
</evidence>
<keyword evidence="8" id="KW-0902">Two-component regulatory system</keyword>
<keyword evidence="4" id="KW-0808">Transferase</keyword>
<evidence type="ECO:0000313" key="13">
    <source>
        <dbReference type="EMBL" id="MDG3014335.1"/>
    </source>
</evidence>
<keyword evidence="6 13" id="KW-0418">Kinase</keyword>
<dbReference type="EC" id="2.7.13.3" evidence="2"/>
<sequence>MVGDGRVRAGQRGHLVSVDLTVVVVLVVVQLAGSTMADRHQPLAHTHLNWLGYALLVAGPVALYWRRRYPIAVLTAVFGVTVAYLFAGFPYGPVFLALVVAFLTAASAGSRAVPYSVLALGYVIVVWAVPAARSQELPSASMALGVAAWLLVLTAAAELIRQRRTVIRTRRLRAHERARTAEEERRRQATEERLAIARELHDVVGHSLSLINVQSGVALELFDRDTEQARRALAAIKAASRDALVEVHDVLDSIRSGELDAPRTPVPTALEPDELVAPARAAGVEVSVRVVGTPRPLPSRVNLAADRIVREALTNVARHSGGAATVTLTYGPAELAVQVDDAGGFVASPDMRGGNGIPGMRERARALGGDCTAAPLPTGGFRVRATLPVGDRRPEDDA</sequence>
<feature type="coiled-coil region" evidence="9">
    <location>
        <begin position="172"/>
        <end position="200"/>
    </location>
</feature>
<evidence type="ECO:0000256" key="6">
    <source>
        <dbReference type="ARBA" id="ARBA00022777"/>
    </source>
</evidence>
<feature type="transmembrane region" description="Helical" evidence="10">
    <location>
        <begin position="142"/>
        <end position="160"/>
    </location>
</feature>
<feature type="transmembrane region" description="Helical" evidence="10">
    <location>
        <begin position="48"/>
        <end position="65"/>
    </location>
</feature>
<comment type="caution">
    <text evidence="13">The sequence shown here is derived from an EMBL/GenBank/DDBJ whole genome shotgun (WGS) entry which is preliminary data.</text>
</comment>
<keyword evidence="14" id="KW-1185">Reference proteome</keyword>
<feature type="transmembrane region" description="Helical" evidence="10">
    <location>
        <begin position="71"/>
        <end position="100"/>
    </location>
</feature>
<dbReference type="Pfam" id="PF02518">
    <property type="entry name" value="HATPase_c"/>
    <property type="match status" value="1"/>
</dbReference>
<dbReference type="SUPFAM" id="SSF55874">
    <property type="entry name" value="ATPase domain of HSP90 chaperone/DNA topoisomerase II/histidine kinase"/>
    <property type="match status" value="1"/>
</dbReference>
<dbReference type="InterPro" id="IPR003594">
    <property type="entry name" value="HATPase_dom"/>
</dbReference>
<feature type="transmembrane region" description="Helical" evidence="10">
    <location>
        <begin position="112"/>
        <end position="130"/>
    </location>
</feature>
<dbReference type="GO" id="GO:0005524">
    <property type="term" value="F:ATP binding"/>
    <property type="evidence" value="ECO:0007669"/>
    <property type="project" value="UniProtKB-KW"/>
</dbReference>
<evidence type="ECO:0000256" key="9">
    <source>
        <dbReference type="SAM" id="Coils"/>
    </source>
</evidence>
<dbReference type="GO" id="GO:0016020">
    <property type="term" value="C:membrane"/>
    <property type="evidence" value="ECO:0007669"/>
    <property type="project" value="InterPro"/>
</dbReference>
<dbReference type="GO" id="GO:0046983">
    <property type="term" value="F:protein dimerization activity"/>
    <property type="evidence" value="ECO:0007669"/>
    <property type="project" value="InterPro"/>
</dbReference>
<evidence type="ECO:0000256" key="3">
    <source>
        <dbReference type="ARBA" id="ARBA00022553"/>
    </source>
</evidence>
<dbReference type="CDD" id="cd16917">
    <property type="entry name" value="HATPase_UhpB-NarQ-NarX-like"/>
    <property type="match status" value="1"/>
</dbReference>
<keyword evidence="3" id="KW-0597">Phosphoprotein</keyword>
<organism evidence="13 14">
    <name type="scientific">Speluncibacter jeojiensis</name>
    <dbReference type="NCBI Taxonomy" id="2710754"/>
    <lineage>
        <taxon>Bacteria</taxon>
        <taxon>Bacillati</taxon>
        <taxon>Actinomycetota</taxon>
        <taxon>Actinomycetes</taxon>
        <taxon>Mycobacteriales</taxon>
        <taxon>Speluncibacteraceae</taxon>
        <taxon>Speluncibacter</taxon>
    </lineage>
</organism>
<comment type="catalytic activity">
    <reaction evidence="1">
        <text>ATP + protein L-histidine = ADP + protein N-phospho-L-histidine.</text>
        <dbReference type="EC" id="2.7.13.3"/>
    </reaction>
</comment>
<evidence type="ECO:0000256" key="1">
    <source>
        <dbReference type="ARBA" id="ARBA00000085"/>
    </source>
</evidence>
<dbReference type="RefSeq" id="WP_332519533.1">
    <property type="nucleotide sequence ID" value="NZ_JANRHA010000003.1"/>
</dbReference>
<dbReference type="AlphaFoldDB" id="A0A9X4LZP0"/>
<feature type="domain" description="Signal transduction histidine kinase subgroup 3 dimerisation and phosphoacceptor" evidence="12">
    <location>
        <begin position="192"/>
        <end position="258"/>
    </location>
</feature>
<evidence type="ECO:0000259" key="12">
    <source>
        <dbReference type="Pfam" id="PF07730"/>
    </source>
</evidence>
<accession>A0A9X4LZP0</accession>
<dbReference type="PANTHER" id="PTHR24421:SF10">
    <property type="entry name" value="NITRATE_NITRITE SENSOR PROTEIN NARQ"/>
    <property type="match status" value="1"/>
</dbReference>
<reference evidence="13" key="1">
    <citation type="submission" date="2022-08" db="EMBL/GenBank/DDBJ databases">
        <title>Genome analysis of Corynebacteriales strain.</title>
        <authorList>
            <person name="Lee S.D."/>
        </authorList>
    </citation>
    <scope>NUCLEOTIDE SEQUENCE</scope>
    <source>
        <strain evidence="13">D3-21</strain>
    </source>
</reference>
<evidence type="ECO:0000313" key="14">
    <source>
        <dbReference type="Proteomes" id="UP001152755"/>
    </source>
</evidence>
<dbReference type="PANTHER" id="PTHR24421">
    <property type="entry name" value="NITRATE/NITRITE SENSOR PROTEIN NARX-RELATED"/>
    <property type="match status" value="1"/>
</dbReference>
<name>A0A9X4LZP0_9ACTN</name>
<keyword evidence="10" id="KW-0812">Transmembrane</keyword>
<dbReference type="InterPro" id="IPR036890">
    <property type="entry name" value="HATPase_C_sf"/>
</dbReference>